<keyword evidence="4" id="KW-1185">Reference proteome</keyword>
<gene>
    <name evidence="3" type="ORF">O6P43_023033</name>
</gene>
<dbReference type="EMBL" id="JARAOO010000009">
    <property type="protein sequence ID" value="KAJ7956621.1"/>
    <property type="molecule type" value="Genomic_DNA"/>
</dbReference>
<name>A0AAD7PI92_QUISA</name>
<accession>A0AAD7PI92</accession>
<feature type="repeat" description="PPR" evidence="2">
    <location>
        <begin position="292"/>
        <end position="326"/>
    </location>
</feature>
<dbReference type="KEGG" id="qsa:O6P43_023033"/>
<dbReference type="GO" id="GO:0009451">
    <property type="term" value="P:RNA modification"/>
    <property type="evidence" value="ECO:0007669"/>
    <property type="project" value="InterPro"/>
</dbReference>
<dbReference type="FunFam" id="1.25.40.10:FF:000158">
    <property type="entry name" value="pentatricopeptide repeat-containing protein At2g33680"/>
    <property type="match status" value="1"/>
</dbReference>
<dbReference type="PANTHER" id="PTHR47926">
    <property type="entry name" value="PENTATRICOPEPTIDE REPEAT-CONTAINING PROTEIN"/>
    <property type="match status" value="1"/>
</dbReference>
<dbReference type="GO" id="GO:0003723">
    <property type="term" value="F:RNA binding"/>
    <property type="evidence" value="ECO:0007669"/>
    <property type="project" value="InterPro"/>
</dbReference>
<evidence type="ECO:0000313" key="3">
    <source>
        <dbReference type="EMBL" id="KAJ7956621.1"/>
    </source>
</evidence>
<comment type="caution">
    <text evidence="3">The sequence shown here is derived from an EMBL/GenBank/DDBJ whole genome shotgun (WGS) entry which is preliminary data.</text>
</comment>
<dbReference type="InterPro" id="IPR046960">
    <property type="entry name" value="PPR_At4g14850-like_plant"/>
</dbReference>
<protein>
    <submittedName>
        <fullName evidence="3">Pentatricopeptide repeat-containing protein</fullName>
    </submittedName>
</protein>
<dbReference type="GO" id="GO:0099402">
    <property type="term" value="P:plant organ development"/>
    <property type="evidence" value="ECO:0007669"/>
    <property type="project" value="UniProtKB-ARBA"/>
</dbReference>
<dbReference type="PROSITE" id="PS51375">
    <property type="entry name" value="PPR"/>
    <property type="match status" value="5"/>
</dbReference>
<dbReference type="Pfam" id="PF13041">
    <property type="entry name" value="PPR_2"/>
    <property type="match status" value="2"/>
</dbReference>
<dbReference type="InterPro" id="IPR011990">
    <property type="entry name" value="TPR-like_helical_dom_sf"/>
</dbReference>
<proteinExistence type="predicted"/>
<feature type="repeat" description="PPR" evidence="2">
    <location>
        <begin position="393"/>
        <end position="427"/>
    </location>
</feature>
<keyword evidence="1" id="KW-0677">Repeat</keyword>
<dbReference type="Pfam" id="PF01535">
    <property type="entry name" value="PPR"/>
    <property type="match status" value="5"/>
</dbReference>
<feature type="repeat" description="PPR" evidence="2">
    <location>
        <begin position="257"/>
        <end position="291"/>
    </location>
</feature>
<sequence>MGFSEEALLAYCEMLEDGGFLPDNFIVPNALKLVELCGRLSLAREFMDDAKKVFDGMLEKNVVAWNSMIMGYVQNGLKQRYFAICDWKASNQTECVLSASANLNVLQEGRHGHALAVLSGLELDDILGSSIMNFYSKVGMIEDVELIFSRMVFKDAVAWNLLMSSYVTFGKNLELGKEGHCYCIRNNLESDLVVSSSIIDMYGKCGRINVATRVFHSTSRRDLVLWNTMFARYAELGLTGEALKLFYQMQLESITPNVISWNSIILGFFRNGQVINAQEMFFQMNSFGIQPNLITWTTLISGLAQNGFGYEAILVFQQMQEAEIKPNTISIASALSACTRTPLLHYGKAIHSYVMRHDMYFSILITTSLLDMYAKCGKMDNAKWIFDICSSKELPIYNSMISAYASHGYARKALAIFKELVKEGIEPDNITFTSVLSACSHSGLLQEGLEFFNYMISKPQVKPSMEHYGCLVNLLSCCGKLDEAFMTIHPLNAR</sequence>
<feature type="repeat" description="PPR" evidence="2">
    <location>
        <begin position="222"/>
        <end position="256"/>
    </location>
</feature>
<organism evidence="3 4">
    <name type="scientific">Quillaja saponaria</name>
    <name type="common">Soap bark tree</name>
    <dbReference type="NCBI Taxonomy" id="32244"/>
    <lineage>
        <taxon>Eukaryota</taxon>
        <taxon>Viridiplantae</taxon>
        <taxon>Streptophyta</taxon>
        <taxon>Embryophyta</taxon>
        <taxon>Tracheophyta</taxon>
        <taxon>Spermatophyta</taxon>
        <taxon>Magnoliopsida</taxon>
        <taxon>eudicotyledons</taxon>
        <taxon>Gunneridae</taxon>
        <taxon>Pentapetalae</taxon>
        <taxon>rosids</taxon>
        <taxon>fabids</taxon>
        <taxon>Fabales</taxon>
        <taxon>Quillajaceae</taxon>
        <taxon>Quillaja</taxon>
    </lineage>
</organism>
<dbReference type="PANTHER" id="PTHR47926:SF386">
    <property type="entry name" value="PENTATRICOPEPTIDE REPEAT-CONTAINING PROTEIN"/>
    <property type="match status" value="1"/>
</dbReference>
<evidence type="ECO:0000256" key="2">
    <source>
        <dbReference type="PROSITE-ProRule" id="PRU00708"/>
    </source>
</evidence>
<dbReference type="Proteomes" id="UP001163823">
    <property type="component" value="Chromosome 9"/>
</dbReference>
<dbReference type="InterPro" id="IPR002885">
    <property type="entry name" value="PPR_rpt"/>
</dbReference>
<dbReference type="AlphaFoldDB" id="A0AAD7PI92"/>
<feature type="repeat" description="PPR" evidence="2">
    <location>
        <begin position="428"/>
        <end position="458"/>
    </location>
</feature>
<reference evidence="3" key="1">
    <citation type="journal article" date="2023" name="Science">
        <title>Elucidation of the pathway for biosynthesis of saponin adjuvants from the soapbark tree.</title>
        <authorList>
            <person name="Reed J."/>
            <person name="Orme A."/>
            <person name="El-Demerdash A."/>
            <person name="Owen C."/>
            <person name="Martin L.B.B."/>
            <person name="Misra R.C."/>
            <person name="Kikuchi S."/>
            <person name="Rejzek M."/>
            <person name="Martin A.C."/>
            <person name="Harkess A."/>
            <person name="Leebens-Mack J."/>
            <person name="Louveau T."/>
            <person name="Stephenson M.J."/>
            <person name="Osbourn A."/>
        </authorList>
    </citation>
    <scope>NUCLEOTIDE SEQUENCE</scope>
    <source>
        <strain evidence="3">S10</strain>
    </source>
</reference>
<evidence type="ECO:0000256" key="1">
    <source>
        <dbReference type="ARBA" id="ARBA00022737"/>
    </source>
</evidence>
<evidence type="ECO:0000313" key="4">
    <source>
        <dbReference type="Proteomes" id="UP001163823"/>
    </source>
</evidence>
<dbReference type="Gene3D" id="1.25.40.10">
    <property type="entry name" value="Tetratricopeptide repeat domain"/>
    <property type="match status" value="5"/>
</dbReference>
<dbReference type="NCBIfam" id="TIGR00756">
    <property type="entry name" value="PPR"/>
    <property type="match status" value="5"/>
</dbReference>